<reference evidence="2 3" key="1">
    <citation type="submission" date="2022-08" db="EMBL/GenBank/DDBJ databases">
        <authorList>
            <person name="Zeman M."/>
            <person name="Kubasova T."/>
        </authorList>
    </citation>
    <scope>NUCLEOTIDE SEQUENCE [LARGE SCALE GENOMIC DNA]</scope>
    <source>
        <strain evidence="2 3">ET62</strain>
    </source>
</reference>
<protein>
    <recommendedName>
        <fullName evidence="4">Lipoprotein</fullName>
    </recommendedName>
</protein>
<feature type="signal peptide" evidence="1">
    <location>
        <begin position="1"/>
        <end position="25"/>
    </location>
</feature>
<organism evidence="2 3">
    <name type="scientific">Phocaeicola barnesiae</name>
    <dbReference type="NCBI Taxonomy" id="376804"/>
    <lineage>
        <taxon>Bacteria</taxon>
        <taxon>Pseudomonadati</taxon>
        <taxon>Bacteroidota</taxon>
        <taxon>Bacteroidia</taxon>
        <taxon>Bacteroidales</taxon>
        <taxon>Bacteroidaceae</taxon>
        <taxon>Phocaeicola</taxon>
    </lineage>
</organism>
<dbReference type="RefSeq" id="WP_258336051.1">
    <property type="nucleotide sequence ID" value="NZ_JANRHJ010000013.1"/>
</dbReference>
<sequence length="175" mass="19564">MGKMKNYLFKTILFFTALLSFGLTSCSNDDDPDTVGSDFTINEVNYYNRAITGATNTFINIPSQERAGIQAELYPTSSDTDDTYPFYRIEIFVKDIDLNNISDKRLDILGGSVVHITGIMQETKYNNIVSGSLNIKEYNSGKITLEFGNLKVISNENEDDAVTLNGTLSFDYTEL</sequence>
<comment type="caution">
    <text evidence="2">The sequence shown here is derived from an EMBL/GenBank/DDBJ whole genome shotgun (WGS) entry which is preliminary data.</text>
</comment>
<proteinExistence type="predicted"/>
<evidence type="ECO:0000256" key="1">
    <source>
        <dbReference type="SAM" id="SignalP"/>
    </source>
</evidence>
<dbReference type="PROSITE" id="PS51257">
    <property type="entry name" value="PROKAR_LIPOPROTEIN"/>
    <property type="match status" value="1"/>
</dbReference>
<feature type="chain" id="PRO_5043677971" description="Lipoprotein" evidence="1">
    <location>
        <begin position="26"/>
        <end position="175"/>
    </location>
</feature>
<evidence type="ECO:0000313" key="2">
    <source>
        <dbReference type="EMBL" id="MCR8874717.1"/>
    </source>
</evidence>
<name>A0AAW5N8C8_9BACT</name>
<dbReference type="EMBL" id="JANRHJ010000013">
    <property type="protein sequence ID" value="MCR8874717.1"/>
    <property type="molecule type" value="Genomic_DNA"/>
</dbReference>
<accession>A0AAW5N8C8</accession>
<evidence type="ECO:0008006" key="4">
    <source>
        <dbReference type="Google" id="ProtNLM"/>
    </source>
</evidence>
<gene>
    <name evidence="2" type="ORF">NW209_11960</name>
</gene>
<keyword evidence="3" id="KW-1185">Reference proteome</keyword>
<dbReference type="AlphaFoldDB" id="A0AAW5N8C8"/>
<dbReference type="Proteomes" id="UP001204579">
    <property type="component" value="Unassembled WGS sequence"/>
</dbReference>
<keyword evidence="1" id="KW-0732">Signal</keyword>
<evidence type="ECO:0000313" key="3">
    <source>
        <dbReference type="Proteomes" id="UP001204579"/>
    </source>
</evidence>